<proteinExistence type="predicted"/>
<reference evidence="2" key="1">
    <citation type="submission" date="2019-04" db="EMBL/GenBank/DDBJ databases">
        <authorList>
            <person name="Alioto T."/>
            <person name="Alioto T."/>
        </authorList>
    </citation>
    <scope>NUCLEOTIDE SEQUENCE [LARGE SCALE GENOMIC DNA]</scope>
</reference>
<keyword evidence="3" id="KW-1185">Reference proteome</keyword>
<feature type="compositionally biased region" description="Polar residues" evidence="1">
    <location>
        <begin position="1"/>
        <end position="13"/>
    </location>
</feature>
<protein>
    <submittedName>
        <fullName evidence="2">Uncharacterized protein</fullName>
    </submittedName>
</protein>
<comment type="caution">
    <text evidence="2">The sequence shown here is derived from an EMBL/GenBank/DDBJ whole genome shotgun (WGS) entry which is preliminary data.</text>
</comment>
<feature type="region of interest" description="Disordered" evidence="1">
    <location>
        <begin position="54"/>
        <end position="77"/>
    </location>
</feature>
<dbReference type="EMBL" id="CABDUW010000951">
    <property type="protein sequence ID" value="VTJ77228.1"/>
    <property type="molecule type" value="Genomic_DNA"/>
</dbReference>
<gene>
    <name evidence="2" type="ORF">MONAX_5E021867</name>
</gene>
<evidence type="ECO:0000256" key="1">
    <source>
        <dbReference type="SAM" id="MobiDB-lite"/>
    </source>
</evidence>
<feature type="region of interest" description="Disordered" evidence="1">
    <location>
        <begin position="1"/>
        <end position="24"/>
    </location>
</feature>
<organism evidence="2 3">
    <name type="scientific">Marmota monax</name>
    <name type="common">Woodchuck</name>
    <dbReference type="NCBI Taxonomy" id="9995"/>
    <lineage>
        <taxon>Eukaryota</taxon>
        <taxon>Metazoa</taxon>
        <taxon>Chordata</taxon>
        <taxon>Craniata</taxon>
        <taxon>Vertebrata</taxon>
        <taxon>Euteleostomi</taxon>
        <taxon>Mammalia</taxon>
        <taxon>Eutheria</taxon>
        <taxon>Euarchontoglires</taxon>
        <taxon>Glires</taxon>
        <taxon>Rodentia</taxon>
        <taxon>Sciuromorpha</taxon>
        <taxon>Sciuridae</taxon>
        <taxon>Xerinae</taxon>
        <taxon>Marmotini</taxon>
        <taxon>Marmota</taxon>
    </lineage>
</organism>
<name>A0A5E4C5Y2_MARMO</name>
<dbReference type="Proteomes" id="UP000335636">
    <property type="component" value="Unassembled WGS sequence"/>
</dbReference>
<sequence length="97" mass="10531">PKGQNEVQRQEIANSLLPPEIQSPESLQVIHEAAPPPGYLQRARDWVTEEPAGLSAEKAALSTQSGTILPPRPPASPLFLATGDEQRFLRPRQQTAG</sequence>
<evidence type="ECO:0000313" key="3">
    <source>
        <dbReference type="Proteomes" id="UP000335636"/>
    </source>
</evidence>
<feature type="non-terminal residue" evidence="2">
    <location>
        <position position="1"/>
    </location>
</feature>
<evidence type="ECO:0000313" key="2">
    <source>
        <dbReference type="EMBL" id="VTJ77228.1"/>
    </source>
</evidence>
<accession>A0A5E4C5Y2</accession>
<dbReference type="AlphaFoldDB" id="A0A5E4C5Y2"/>